<dbReference type="KEGG" id="nps:KRR39_15680"/>
<dbReference type="InterPro" id="IPR001406">
    <property type="entry name" value="PsdUridine_synth_TruA"/>
</dbReference>
<dbReference type="CDD" id="cd02570">
    <property type="entry name" value="PseudoU_synth_EcTruA"/>
    <property type="match status" value="1"/>
</dbReference>
<dbReference type="RefSeq" id="WP_216938337.1">
    <property type="nucleotide sequence ID" value="NZ_CP077062.1"/>
</dbReference>
<dbReference type="GO" id="GO:0003723">
    <property type="term" value="F:RNA binding"/>
    <property type="evidence" value="ECO:0007669"/>
    <property type="project" value="InterPro"/>
</dbReference>
<evidence type="ECO:0000313" key="6">
    <source>
        <dbReference type="EMBL" id="QWZ06946.1"/>
    </source>
</evidence>
<feature type="binding site" evidence="3">
    <location>
        <position position="121"/>
    </location>
    <ligand>
        <name>substrate</name>
    </ligand>
</feature>
<keyword evidence="1 3" id="KW-0819">tRNA processing</keyword>
<protein>
    <recommendedName>
        <fullName evidence="3">tRNA pseudouridine synthase A</fullName>
        <ecNumber evidence="3">5.4.99.12</ecNumber>
    </recommendedName>
    <alternativeName>
        <fullName evidence="3">tRNA pseudouridine(38-40) synthase</fullName>
    </alternativeName>
    <alternativeName>
        <fullName evidence="3">tRNA pseudouridylate synthase I</fullName>
    </alternativeName>
    <alternativeName>
        <fullName evidence="3">tRNA-uridine isomerase I</fullName>
    </alternativeName>
</protein>
<dbReference type="InterPro" id="IPR020097">
    <property type="entry name" value="PsdUridine_synth_TruA_a/b_dom"/>
</dbReference>
<dbReference type="PANTHER" id="PTHR11142:SF0">
    <property type="entry name" value="TRNA PSEUDOURIDINE SYNTHASE-LIKE 1"/>
    <property type="match status" value="1"/>
</dbReference>
<dbReference type="EMBL" id="CP077062">
    <property type="protein sequence ID" value="QWZ06946.1"/>
    <property type="molecule type" value="Genomic_DNA"/>
</dbReference>
<organism evidence="6 7">
    <name type="scientific">Nocardioides panacis</name>
    <dbReference type="NCBI Taxonomy" id="2849501"/>
    <lineage>
        <taxon>Bacteria</taxon>
        <taxon>Bacillati</taxon>
        <taxon>Actinomycetota</taxon>
        <taxon>Actinomycetes</taxon>
        <taxon>Propionibacteriales</taxon>
        <taxon>Nocardioidaceae</taxon>
        <taxon>Nocardioides</taxon>
    </lineage>
</organism>
<dbReference type="NCBIfam" id="TIGR00071">
    <property type="entry name" value="hisT_truA"/>
    <property type="match status" value="1"/>
</dbReference>
<dbReference type="EC" id="5.4.99.12" evidence="3"/>
<reference evidence="6" key="1">
    <citation type="submission" date="2021-06" db="EMBL/GenBank/DDBJ databases">
        <title>Complete genome sequence of Nocardioides sp. G188.</title>
        <authorList>
            <person name="Im W.-T."/>
        </authorList>
    </citation>
    <scope>NUCLEOTIDE SEQUENCE</scope>
    <source>
        <strain evidence="6">G188</strain>
    </source>
</reference>
<evidence type="ECO:0000256" key="1">
    <source>
        <dbReference type="ARBA" id="ARBA00022694"/>
    </source>
</evidence>
<dbReference type="Pfam" id="PF01416">
    <property type="entry name" value="PseudoU_synth_1"/>
    <property type="match status" value="2"/>
</dbReference>
<keyword evidence="7" id="KW-1185">Reference proteome</keyword>
<comment type="similarity">
    <text evidence="3 4">Belongs to the tRNA pseudouridine synthase TruA family.</text>
</comment>
<dbReference type="AlphaFoldDB" id="A0A975SW63"/>
<comment type="subunit">
    <text evidence="3">Homodimer.</text>
</comment>
<dbReference type="GO" id="GO:0031119">
    <property type="term" value="P:tRNA pseudouridine synthesis"/>
    <property type="evidence" value="ECO:0007669"/>
    <property type="project" value="UniProtKB-UniRule"/>
</dbReference>
<keyword evidence="2 3" id="KW-0413">Isomerase</keyword>
<comment type="function">
    <text evidence="3">Formation of pseudouridine at positions 38, 39 and 40 in the anticodon stem and loop of transfer RNAs.</text>
</comment>
<dbReference type="HAMAP" id="MF_00171">
    <property type="entry name" value="TruA"/>
    <property type="match status" value="1"/>
</dbReference>
<evidence type="ECO:0000256" key="2">
    <source>
        <dbReference type="ARBA" id="ARBA00023235"/>
    </source>
</evidence>
<name>A0A975SW63_9ACTN</name>
<evidence type="ECO:0000256" key="4">
    <source>
        <dbReference type="RuleBase" id="RU003792"/>
    </source>
</evidence>
<dbReference type="PIRSF" id="PIRSF001430">
    <property type="entry name" value="tRNA_psdUrid_synth"/>
    <property type="match status" value="1"/>
</dbReference>
<accession>A0A975SW63</accession>
<sequence length="284" mass="31039">MRLRLDLAYDGTDFHGWAVQPGLRTVQGLLEEALARVLRLDGVAVTCAGRTDTGVHARGQVVHVDVDADAVLRAAGRSAETPSRALLRRLNGVLPPDVRVRSVVEAPDGFDARFSAVWRRYAYRIADRPSLVDPLVRRNVLAWSRPLDLEAMNRAAEALVGEHDFAAFCRRREGATTIRTLLDLSWERDPAGLAVARVRADAFCHTMVRSLVGVMLPVGEGRRPASWAADVLAARVRDPGVTVAQPHGLTLEEVAYPDADGLAARARESRRRRVLAGGVEEPRG</sequence>
<dbReference type="GO" id="GO:0160147">
    <property type="term" value="F:tRNA pseudouridine(38-40) synthase activity"/>
    <property type="evidence" value="ECO:0007669"/>
    <property type="project" value="UniProtKB-EC"/>
</dbReference>
<comment type="caution">
    <text evidence="3">Lacks conserved residue(s) required for the propagation of feature annotation.</text>
</comment>
<dbReference type="Proteomes" id="UP000683575">
    <property type="component" value="Chromosome"/>
</dbReference>
<dbReference type="FunFam" id="3.30.70.660:FF:000003">
    <property type="entry name" value="tRNA pseudouridine synthase A"/>
    <property type="match status" value="1"/>
</dbReference>
<evidence type="ECO:0000256" key="3">
    <source>
        <dbReference type="HAMAP-Rule" id="MF_00171"/>
    </source>
</evidence>
<comment type="catalytic activity">
    <reaction evidence="3 4">
        <text>uridine(38/39/40) in tRNA = pseudouridine(38/39/40) in tRNA</text>
        <dbReference type="Rhea" id="RHEA:22376"/>
        <dbReference type="Rhea" id="RHEA-COMP:10085"/>
        <dbReference type="Rhea" id="RHEA-COMP:10087"/>
        <dbReference type="ChEBI" id="CHEBI:65314"/>
        <dbReference type="ChEBI" id="CHEBI:65315"/>
        <dbReference type="EC" id="5.4.99.12"/>
    </reaction>
</comment>
<proteinExistence type="inferred from homology"/>
<feature type="domain" description="Pseudouridine synthase I TruA alpha/beta" evidence="5">
    <location>
        <begin position="8"/>
        <end position="114"/>
    </location>
</feature>
<gene>
    <name evidence="3 6" type="primary">truA</name>
    <name evidence="6" type="ORF">KRR39_15680</name>
</gene>
<dbReference type="FunFam" id="3.30.70.580:FF:000001">
    <property type="entry name" value="tRNA pseudouridine synthase A"/>
    <property type="match status" value="1"/>
</dbReference>
<evidence type="ECO:0000259" key="5">
    <source>
        <dbReference type="Pfam" id="PF01416"/>
    </source>
</evidence>
<evidence type="ECO:0000313" key="7">
    <source>
        <dbReference type="Proteomes" id="UP000683575"/>
    </source>
</evidence>
<dbReference type="PANTHER" id="PTHR11142">
    <property type="entry name" value="PSEUDOURIDYLATE SYNTHASE"/>
    <property type="match status" value="1"/>
</dbReference>
<feature type="domain" description="Pseudouridine synthase I TruA alpha/beta" evidence="5">
    <location>
        <begin position="155"/>
        <end position="257"/>
    </location>
</feature>
<feature type="active site" description="Nucleophile" evidence="3">
    <location>
        <position position="52"/>
    </location>
</feature>